<dbReference type="InterPro" id="IPR006047">
    <property type="entry name" value="GH13_cat_dom"/>
</dbReference>
<feature type="domain" description="Glycosyl hydrolase family 13 catalytic" evidence="3">
    <location>
        <begin position="146"/>
        <end position="533"/>
    </location>
</feature>
<evidence type="ECO:0000259" key="3">
    <source>
        <dbReference type="SMART" id="SM00642"/>
    </source>
</evidence>
<evidence type="ECO:0000256" key="2">
    <source>
        <dbReference type="ARBA" id="ARBA00023295"/>
    </source>
</evidence>
<keyword evidence="5" id="KW-1185">Reference proteome</keyword>
<dbReference type="RefSeq" id="WP_188802899.1">
    <property type="nucleotide sequence ID" value="NZ_BMOK01000007.1"/>
</dbReference>
<sequence>MSRRQVYFNSWSEHFRRPFGAIQTGESVRFRIHIELKYVLSVILMIHKDGETFHEIEMVRKAVQNKEFEASFQTYGASGLYFYHFRIVYRDRDQTERTIYYGKADDDCEGRGNITEDRSLLKQYQLTSYDHRDPAPDWYCHGVIYHIFVDRFFNGDPHHKIQNPKKNSFIYATEGDTPCYIKDENGEIIRWDFFGGNLSGIIAKLPYLHDLGVTALYLSPIFEARSNHKYDTGDYRTIDPMFGDTETLQKLITKAGRLGMHIILDGVFSHVGADSHYFNQFKTYGDGGAYNNPNSPYFDWFTFSRYPDCYDAWWNVRDLPSVNKSNVLFQDFIYRSPESIIHRWTKMGIGGWRLDVADELPDTFIAGIRSAVDQHTTKEEGKVLIGEVWEDASHKVSYGLRRHYLEGGMLHGVMNYPFRLMIINLIKQKITAEQAVRISMTQKSNYPDEAFRANMNNIGTHDTERILTVFRGDKRKLRLAVQFLMTLPGVPCIYYGDEAGLPGGKDPDNRRFFPWGREDMETMSFYRSAIGERRKDINLQVGNFFPFSIDRLFGFIRYSSDEAFTIAVFNPTPVDQAIEFALFNDQTDEGRTERRVRELFSDGILVAAFDFIIKRK</sequence>
<dbReference type="CDD" id="cd11338">
    <property type="entry name" value="AmyAc_CMD"/>
    <property type="match status" value="1"/>
</dbReference>
<dbReference type="GO" id="GO:0005975">
    <property type="term" value="P:carbohydrate metabolic process"/>
    <property type="evidence" value="ECO:0007669"/>
    <property type="project" value="InterPro"/>
</dbReference>
<dbReference type="AlphaFoldDB" id="A0A917S564"/>
<evidence type="ECO:0000256" key="1">
    <source>
        <dbReference type="ARBA" id="ARBA00022801"/>
    </source>
</evidence>
<gene>
    <name evidence="4" type="primary">apu</name>
    <name evidence="4" type="ORF">GCM10007968_19290</name>
</gene>
<dbReference type="PANTHER" id="PTHR10357:SF210">
    <property type="entry name" value="MALTODEXTRIN GLUCOSIDASE"/>
    <property type="match status" value="1"/>
</dbReference>
<reference evidence="4" key="1">
    <citation type="journal article" date="2014" name="Int. J. Syst. Evol. Microbiol.">
        <title>Complete genome sequence of Corynebacterium casei LMG S-19264T (=DSM 44701T), isolated from a smear-ripened cheese.</title>
        <authorList>
            <consortium name="US DOE Joint Genome Institute (JGI-PGF)"/>
            <person name="Walter F."/>
            <person name="Albersmeier A."/>
            <person name="Kalinowski J."/>
            <person name="Ruckert C."/>
        </authorList>
    </citation>
    <scope>NUCLEOTIDE SEQUENCE</scope>
    <source>
        <strain evidence="4">JCM 15325</strain>
    </source>
</reference>
<keyword evidence="1" id="KW-0378">Hydrolase</keyword>
<dbReference type="Proteomes" id="UP000654670">
    <property type="component" value="Unassembled WGS sequence"/>
</dbReference>
<dbReference type="PANTHER" id="PTHR10357">
    <property type="entry name" value="ALPHA-AMYLASE FAMILY MEMBER"/>
    <property type="match status" value="1"/>
</dbReference>
<dbReference type="Gene3D" id="3.20.20.80">
    <property type="entry name" value="Glycosidases"/>
    <property type="match status" value="1"/>
</dbReference>
<dbReference type="InterPro" id="IPR045857">
    <property type="entry name" value="O16G_dom_2"/>
</dbReference>
<organism evidence="4 5">
    <name type="scientific">Sporolactobacillus putidus</name>
    <dbReference type="NCBI Taxonomy" id="492735"/>
    <lineage>
        <taxon>Bacteria</taxon>
        <taxon>Bacillati</taxon>
        <taxon>Bacillota</taxon>
        <taxon>Bacilli</taxon>
        <taxon>Bacillales</taxon>
        <taxon>Sporolactobacillaceae</taxon>
        <taxon>Sporolactobacillus</taxon>
    </lineage>
</organism>
<comment type="caution">
    <text evidence="4">The sequence shown here is derived from an EMBL/GenBank/DDBJ whole genome shotgun (WGS) entry which is preliminary data.</text>
</comment>
<reference evidence="4" key="2">
    <citation type="submission" date="2020-09" db="EMBL/GenBank/DDBJ databases">
        <authorList>
            <person name="Sun Q."/>
            <person name="Ohkuma M."/>
        </authorList>
    </citation>
    <scope>NUCLEOTIDE SEQUENCE</scope>
    <source>
        <strain evidence="4">JCM 15325</strain>
    </source>
</reference>
<keyword evidence="2" id="KW-0326">Glycosidase</keyword>
<dbReference type="EMBL" id="BMOK01000007">
    <property type="protein sequence ID" value="GGL55305.1"/>
    <property type="molecule type" value="Genomic_DNA"/>
</dbReference>
<dbReference type="Gene3D" id="2.60.40.10">
    <property type="entry name" value="Immunoglobulins"/>
    <property type="match status" value="1"/>
</dbReference>
<name>A0A917S564_9BACL</name>
<evidence type="ECO:0000313" key="5">
    <source>
        <dbReference type="Proteomes" id="UP000654670"/>
    </source>
</evidence>
<dbReference type="InterPro" id="IPR013783">
    <property type="entry name" value="Ig-like_fold"/>
</dbReference>
<accession>A0A917S564</accession>
<dbReference type="SMART" id="SM00642">
    <property type="entry name" value="Aamy"/>
    <property type="match status" value="1"/>
</dbReference>
<dbReference type="SUPFAM" id="SSF51445">
    <property type="entry name" value="(Trans)glycosidases"/>
    <property type="match status" value="1"/>
</dbReference>
<dbReference type="Gene3D" id="3.90.400.10">
    <property type="entry name" value="Oligo-1,6-glucosidase, Domain 2"/>
    <property type="match status" value="1"/>
</dbReference>
<dbReference type="GO" id="GO:0016798">
    <property type="term" value="F:hydrolase activity, acting on glycosyl bonds"/>
    <property type="evidence" value="ECO:0007669"/>
    <property type="project" value="UniProtKB-KW"/>
</dbReference>
<protein>
    <submittedName>
        <fullName evidence="4">Alpha-amylase</fullName>
    </submittedName>
</protein>
<proteinExistence type="predicted"/>
<dbReference type="Pfam" id="PF00128">
    <property type="entry name" value="Alpha-amylase"/>
    <property type="match status" value="1"/>
</dbReference>
<evidence type="ECO:0000313" key="4">
    <source>
        <dbReference type="EMBL" id="GGL55305.1"/>
    </source>
</evidence>
<dbReference type="InterPro" id="IPR017853">
    <property type="entry name" value="GH"/>
</dbReference>